<sequence>MDEQTNPAELVLAARRGDDEAFYRLMVLHHDKLYRIAFAYFRSEADALEAIQEVTYRAYMKLHSLRKPDYAGTWLVRILINYCNDERRRRSRQAEYRSGGIPDERADVTEIRAVRDSLESALDVLEPRQKQIVILKYFEDLTIREIAAAMQYPDGTIKTWLYKALRKLKDYMRKDGEPD</sequence>
<proteinExistence type="inferred from homology"/>
<evidence type="ECO:0000259" key="6">
    <source>
        <dbReference type="Pfam" id="PF08281"/>
    </source>
</evidence>
<dbReference type="GO" id="GO:0003677">
    <property type="term" value="F:DNA binding"/>
    <property type="evidence" value="ECO:0007669"/>
    <property type="project" value="InterPro"/>
</dbReference>
<dbReference type="InterPro" id="IPR013325">
    <property type="entry name" value="RNA_pol_sigma_r2"/>
</dbReference>
<keyword evidence="4" id="KW-0804">Transcription</keyword>
<dbReference type="InterPro" id="IPR039425">
    <property type="entry name" value="RNA_pol_sigma-70-like"/>
</dbReference>
<evidence type="ECO:0000259" key="5">
    <source>
        <dbReference type="Pfam" id="PF04542"/>
    </source>
</evidence>
<dbReference type="PANTHER" id="PTHR43133">
    <property type="entry name" value="RNA POLYMERASE ECF-TYPE SIGMA FACTO"/>
    <property type="match status" value="1"/>
</dbReference>
<dbReference type="GO" id="GO:0006352">
    <property type="term" value="P:DNA-templated transcription initiation"/>
    <property type="evidence" value="ECO:0007669"/>
    <property type="project" value="InterPro"/>
</dbReference>
<dbReference type="SUPFAM" id="SSF88659">
    <property type="entry name" value="Sigma3 and sigma4 domains of RNA polymerase sigma factors"/>
    <property type="match status" value="1"/>
</dbReference>
<evidence type="ECO:0000256" key="1">
    <source>
        <dbReference type="ARBA" id="ARBA00010641"/>
    </source>
</evidence>
<dbReference type="NCBIfam" id="TIGR02937">
    <property type="entry name" value="sigma70-ECF"/>
    <property type="match status" value="1"/>
</dbReference>
<dbReference type="Pfam" id="PF04542">
    <property type="entry name" value="Sigma70_r2"/>
    <property type="match status" value="1"/>
</dbReference>
<dbReference type="GO" id="GO:0016987">
    <property type="term" value="F:sigma factor activity"/>
    <property type="evidence" value="ECO:0007669"/>
    <property type="project" value="UniProtKB-KW"/>
</dbReference>
<evidence type="ECO:0000256" key="3">
    <source>
        <dbReference type="ARBA" id="ARBA00023082"/>
    </source>
</evidence>
<dbReference type="InterPro" id="IPR036388">
    <property type="entry name" value="WH-like_DNA-bd_sf"/>
</dbReference>
<dbReference type="EMBL" id="JACXJA010000024">
    <property type="protein sequence ID" value="MBD2863910.1"/>
    <property type="molecule type" value="Genomic_DNA"/>
</dbReference>
<dbReference type="InterPro" id="IPR007627">
    <property type="entry name" value="RNA_pol_sigma70_r2"/>
</dbReference>
<evidence type="ECO:0000256" key="2">
    <source>
        <dbReference type="ARBA" id="ARBA00023015"/>
    </source>
</evidence>
<name>A0A927CA43_9BACL</name>
<keyword evidence="3" id="KW-0731">Sigma factor</keyword>
<feature type="domain" description="RNA polymerase sigma factor 70 region 4 type 2" evidence="6">
    <location>
        <begin position="116"/>
        <end position="168"/>
    </location>
</feature>
<dbReference type="AlphaFoldDB" id="A0A927CA43"/>
<evidence type="ECO:0000313" key="8">
    <source>
        <dbReference type="Proteomes" id="UP000639396"/>
    </source>
</evidence>
<dbReference type="InterPro" id="IPR013324">
    <property type="entry name" value="RNA_pol_sigma_r3/r4-like"/>
</dbReference>
<evidence type="ECO:0000256" key="4">
    <source>
        <dbReference type="ARBA" id="ARBA00023163"/>
    </source>
</evidence>
<accession>A0A927CA43</accession>
<dbReference type="InterPro" id="IPR013249">
    <property type="entry name" value="RNA_pol_sigma70_r4_t2"/>
</dbReference>
<dbReference type="CDD" id="cd06171">
    <property type="entry name" value="Sigma70_r4"/>
    <property type="match status" value="1"/>
</dbReference>
<keyword evidence="2" id="KW-0805">Transcription regulation</keyword>
<gene>
    <name evidence="7" type="ORF">IDH45_18125</name>
</gene>
<dbReference type="SUPFAM" id="SSF88946">
    <property type="entry name" value="Sigma2 domain of RNA polymerase sigma factors"/>
    <property type="match status" value="1"/>
</dbReference>
<dbReference type="RefSeq" id="WP_190929539.1">
    <property type="nucleotide sequence ID" value="NZ_JACXJA010000024.1"/>
</dbReference>
<comment type="similarity">
    <text evidence="1">Belongs to the sigma-70 factor family. ECF subfamily.</text>
</comment>
<keyword evidence="8" id="KW-1185">Reference proteome</keyword>
<dbReference type="Gene3D" id="1.10.1740.10">
    <property type="match status" value="1"/>
</dbReference>
<feature type="domain" description="RNA polymerase sigma-70 region 2" evidence="5">
    <location>
        <begin position="28"/>
        <end position="92"/>
    </location>
</feature>
<dbReference type="Proteomes" id="UP000639396">
    <property type="component" value="Unassembled WGS sequence"/>
</dbReference>
<dbReference type="PANTHER" id="PTHR43133:SF51">
    <property type="entry name" value="RNA POLYMERASE SIGMA FACTOR"/>
    <property type="match status" value="1"/>
</dbReference>
<organism evidence="7 8">
    <name type="scientific">Paenibacillus oceani</name>
    <dbReference type="NCBI Taxonomy" id="2772510"/>
    <lineage>
        <taxon>Bacteria</taxon>
        <taxon>Bacillati</taxon>
        <taxon>Bacillota</taxon>
        <taxon>Bacilli</taxon>
        <taxon>Bacillales</taxon>
        <taxon>Paenibacillaceae</taxon>
        <taxon>Paenibacillus</taxon>
    </lineage>
</organism>
<protein>
    <submittedName>
        <fullName evidence="7">Sigma-70 family RNA polymerase sigma factor</fullName>
    </submittedName>
</protein>
<dbReference type="Pfam" id="PF08281">
    <property type="entry name" value="Sigma70_r4_2"/>
    <property type="match status" value="1"/>
</dbReference>
<dbReference type="Gene3D" id="1.10.10.10">
    <property type="entry name" value="Winged helix-like DNA-binding domain superfamily/Winged helix DNA-binding domain"/>
    <property type="match status" value="1"/>
</dbReference>
<dbReference type="InterPro" id="IPR014284">
    <property type="entry name" value="RNA_pol_sigma-70_dom"/>
</dbReference>
<evidence type="ECO:0000313" key="7">
    <source>
        <dbReference type="EMBL" id="MBD2863910.1"/>
    </source>
</evidence>
<reference evidence="7" key="1">
    <citation type="submission" date="2020-09" db="EMBL/GenBank/DDBJ databases">
        <title>A novel bacterium of genus Paenibacillus, isolated from South China Sea.</title>
        <authorList>
            <person name="Huang H."/>
            <person name="Mo K."/>
            <person name="Hu Y."/>
        </authorList>
    </citation>
    <scope>NUCLEOTIDE SEQUENCE</scope>
    <source>
        <strain evidence="7">IB182363</strain>
    </source>
</reference>
<comment type="caution">
    <text evidence="7">The sequence shown here is derived from an EMBL/GenBank/DDBJ whole genome shotgun (WGS) entry which is preliminary data.</text>
</comment>